<dbReference type="AlphaFoldDB" id="A0ABD3LNV0"/>
<sequence length="134" mass="14378">MDTSRPNLHGKYSKLLQNLSLLTSTLLSLFSDVTPPLVAFAFAVTEADASQNPAVAYSPHSPDLRKTGLSAHEPASASPSPAVTCRIPSDLATFADIKIMVIARGSETLSFILDRAQNFHLVAKPKPNARRPPL</sequence>
<protein>
    <submittedName>
        <fullName evidence="2">Uncharacterized protein</fullName>
    </submittedName>
</protein>
<feature type="region of interest" description="Disordered" evidence="1">
    <location>
        <begin position="53"/>
        <end position="82"/>
    </location>
</feature>
<dbReference type="Proteomes" id="UP001634007">
    <property type="component" value="Unassembled WGS sequence"/>
</dbReference>
<keyword evidence="3" id="KW-1185">Reference proteome</keyword>
<comment type="caution">
    <text evidence="2">The sequence shown here is derived from an EMBL/GenBank/DDBJ whole genome shotgun (WGS) entry which is preliminary data.</text>
</comment>
<name>A0ABD3LNV0_EUCGL</name>
<evidence type="ECO:0000313" key="3">
    <source>
        <dbReference type="Proteomes" id="UP001634007"/>
    </source>
</evidence>
<evidence type="ECO:0000256" key="1">
    <source>
        <dbReference type="SAM" id="MobiDB-lite"/>
    </source>
</evidence>
<accession>A0ABD3LNV0</accession>
<proteinExistence type="predicted"/>
<reference evidence="2 3" key="1">
    <citation type="submission" date="2024-11" db="EMBL/GenBank/DDBJ databases">
        <title>Chromosome-level genome assembly of Eucalyptus globulus Labill. provides insights into its genome evolution.</title>
        <authorList>
            <person name="Li X."/>
        </authorList>
    </citation>
    <scope>NUCLEOTIDE SEQUENCE [LARGE SCALE GENOMIC DNA]</scope>
    <source>
        <strain evidence="2">CL2024</strain>
        <tissue evidence="2">Fresh tender leaves</tissue>
    </source>
</reference>
<gene>
    <name evidence="2" type="ORF">ACJRO7_000453</name>
</gene>
<evidence type="ECO:0000313" key="2">
    <source>
        <dbReference type="EMBL" id="KAL3753057.1"/>
    </source>
</evidence>
<dbReference type="EMBL" id="JBJKBG010000001">
    <property type="protein sequence ID" value="KAL3753057.1"/>
    <property type="molecule type" value="Genomic_DNA"/>
</dbReference>
<organism evidence="2 3">
    <name type="scientific">Eucalyptus globulus</name>
    <name type="common">Tasmanian blue gum</name>
    <dbReference type="NCBI Taxonomy" id="34317"/>
    <lineage>
        <taxon>Eukaryota</taxon>
        <taxon>Viridiplantae</taxon>
        <taxon>Streptophyta</taxon>
        <taxon>Embryophyta</taxon>
        <taxon>Tracheophyta</taxon>
        <taxon>Spermatophyta</taxon>
        <taxon>Magnoliopsida</taxon>
        <taxon>eudicotyledons</taxon>
        <taxon>Gunneridae</taxon>
        <taxon>Pentapetalae</taxon>
        <taxon>rosids</taxon>
        <taxon>malvids</taxon>
        <taxon>Myrtales</taxon>
        <taxon>Myrtaceae</taxon>
        <taxon>Myrtoideae</taxon>
        <taxon>Eucalypteae</taxon>
        <taxon>Eucalyptus</taxon>
    </lineage>
</organism>